<feature type="transmembrane region" description="Helical" evidence="1">
    <location>
        <begin position="34"/>
        <end position="63"/>
    </location>
</feature>
<reference evidence="4 5" key="1">
    <citation type="journal article" date="2015" name="Genome Announc.">
        <title>Complete Genome Sequence of Mycoplasma flocculare Strain Ms42T (ATCC 27399T).</title>
        <authorList>
            <person name="Calcutt M.J."/>
            <person name="Foecking M.F."/>
            <person name="Heidari M.B."/>
            <person name="McIntosh M.A."/>
        </authorList>
    </citation>
    <scope>NUCLEOTIDE SEQUENCE [LARGE SCALE GENOMIC DNA]</scope>
    <source>
        <strain evidence="5">ATCC 27399</strain>
    </source>
</reference>
<dbReference type="InterPro" id="IPR051319">
    <property type="entry name" value="Oligoribo/pAp-PDE_c-di-AMP_PDE"/>
</dbReference>
<sequence>MKKFLFPFTISFLSFLAEILTLLLKVIYYDNFDFYLFFSIAVSIFVIFVISLTIGIIVFYQFILKQNHFYYQKFDLINEENNLGIINLSSTYKIVKVSKYVKNLYPERLVNRDIFYLFPQYKKAEDIPPKFEIKRGNNWFEINFNKYAYWISYRDITLFKSISQGYENNSLVFAEVEVDNLVSSNFRSSDQDYPKIKIFINDFFEKLAQKYGFLYKEYADGRIMLVLHYETFTIWQKNHFYIFRDASIKIDKTTEVWFSVGFGIGTTNLVEIKRLANEALIFSKTRGGNQVSIYPYGKKPFSYGSYSESLSHHSLVKLKRISRILVEKLVKINNIIIYGHINSDLDSFGSAYVLGNFLKRYAEVIYKKKINFYIQNRTFDPTTTRFLSQADFKIKKEIFISPALASKITLASKNNDTCLAILVDVSDVERIENSRAFDHINLENVFIFDHHGINSKMQGLLELIHDYIDVSSSSTCEIITNLILLTFHSDLTIDQEWAQILLNGLYVDSAQLRKTVSSSTFAAVSALVRWGAKTTKTAEFLKLTENESKIIKEILENATEIKQGFFLSSLDREIDTDLVSIACEQILTVKNRQAAFVVAKLPQQKNYKMSARSLENVNVQYIAEQVGGGGNYTSAAAYSTVETFSEFVENIKQAIKRREYESNPN</sequence>
<feature type="domain" description="DDH" evidence="2">
    <location>
        <begin position="334"/>
        <end position="504"/>
    </location>
</feature>
<evidence type="ECO:0000259" key="2">
    <source>
        <dbReference type="Pfam" id="PF01368"/>
    </source>
</evidence>
<gene>
    <name evidence="4" type="ORF">MYF_03100</name>
</gene>
<dbReference type="Pfam" id="PF01368">
    <property type="entry name" value="DHH"/>
    <property type="match status" value="1"/>
</dbReference>
<dbReference type="EMBL" id="CP007585">
    <property type="protein sequence ID" value="AJC50106.1"/>
    <property type="molecule type" value="Genomic_DNA"/>
</dbReference>
<dbReference type="AlphaFoldDB" id="A0A0A8ED82"/>
<name>A0A0A8ED82_MESFC</name>
<evidence type="ECO:0008006" key="6">
    <source>
        <dbReference type="Google" id="ProtNLM"/>
    </source>
</evidence>
<keyword evidence="1" id="KW-0472">Membrane</keyword>
<keyword evidence="5" id="KW-1185">Reference proteome</keyword>
<evidence type="ECO:0000313" key="4">
    <source>
        <dbReference type="EMBL" id="AJC50106.1"/>
    </source>
</evidence>
<dbReference type="STRING" id="743971.MYF_03100"/>
<protein>
    <recommendedName>
        <fullName evidence="6">DHH family phosphoesterase</fullName>
    </recommendedName>
</protein>
<dbReference type="Gene3D" id="3.90.1640.10">
    <property type="entry name" value="inorganic pyrophosphatase (n-terminal core)"/>
    <property type="match status" value="1"/>
</dbReference>
<dbReference type="Proteomes" id="UP000031129">
    <property type="component" value="Chromosome"/>
</dbReference>
<dbReference type="HOGENOM" id="CLU_018278_0_0_14"/>
<keyword evidence="1" id="KW-0812">Transmembrane</keyword>
<dbReference type="Gene3D" id="3.10.310.30">
    <property type="match status" value="1"/>
</dbReference>
<dbReference type="Pfam" id="PF02272">
    <property type="entry name" value="DHHA1"/>
    <property type="match status" value="1"/>
</dbReference>
<accession>A0A0A8ED82</accession>
<feature type="transmembrane region" description="Helical" evidence="1">
    <location>
        <begin position="5"/>
        <end position="28"/>
    </location>
</feature>
<dbReference type="Pfam" id="PF24898">
    <property type="entry name" value="GGDEF_GdpP"/>
    <property type="match status" value="1"/>
</dbReference>
<dbReference type="InterPro" id="IPR003156">
    <property type="entry name" value="DHHA1_dom"/>
</dbReference>
<evidence type="ECO:0000256" key="1">
    <source>
        <dbReference type="SAM" id="Phobius"/>
    </source>
</evidence>
<organism evidence="4 5">
    <name type="scientific">Mesomycoplasma flocculare ATCC 27399</name>
    <dbReference type="NCBI Taxonomy" id="743971"/>
    <lineage>
        <taxon>Bacteria</taxon>
        <taxon>Bacillati</taxon>
        <taxon>Mycoplasmatota</taxon>
        <taxon>Mycoplasmoidales</taxon>
        <taxon>Metamycoplasmataceae</taxon>
        <taxon>Mesomycoplasma</taxon>
    </lineage>
</organism>
<dbReference type="InterPro" id="IPR001667">
    <property type="entry name" value="DDH_dom"/>
</dbReference>
<proteinExistence type="predicted"/>
<dbReference type="OrthoDB" id="9759476at2"/>
<dbReference type="SUPFAM" id="SSF64182">
    <property type="entry name" value="DHH phosphoesterases"/>
    <property type="match status" value="1"/>
</dbReference>
<dbReference type="KEGG" id="mfq:MYF_03100"/>
<evidence type="ECO:0000259" key="3">
    <source>
        <dbReference type="Pfam" id="PF02272"/>
    </source>
</evidence>
<dbReference type="GO" id="GO:0003676">
    <property type="term" value="F:nucleic acid binding"/>
    <property type="evidence" value="ECO:0007669"/>
    <property type="project" value="InterPro"/>
</dbReference>
<dbReference type="InterPro" id="IPR038763">
    <property type="entry name" value="DHH_sf"/>
</dbReference>
<dbReference type="PANTHER" id="PTHR47618:SF2">
    <property type="entry name" value="CYCLIC-DI-AMP PHOSPHODIESTERASE GDPP"/>
    <property type="match status" value="1"/>
</dbReference>
<keyword evidence="1" id="KW-1133">Transmembrane helix</keyword>
<feature type="domain" description="DHHA1" evidence="3">
    <location>
        <begin position="565"/>
        <end position="656"/>
    </location>
</feature>
<dbReference type="PANTHER" id="PTHR47618">
    <property type="entry name" value="BIFUNCTIONAL OLIGORIBONUCLEASE AND PAP PHOSPHATASE NRNA"/>
    <property type="match status" value="1"/>
</dbReference>
<evidence type="ECO:0000313" key="5">
    <source>
        <dbReference type="Proteomes" id="UP000031129"/>
    </source>
</evidence>
<dbReference type="RefSeq" id="WP_039387710.1">
    <property type="nucleotide sequence ID" value="NZ_CP007585.1"/>
</dbReference>